<reference evidence="9" key="1">
    <citation type="submission" date="2022-01" db="EMBL/GenBank/DDBJ databases">
        <authorList>
            <person name="King R."/>
        </authorList>
    </citation>
    <scope>NUCLEOTIDE SEQUENCE</scope>
</reference>
<feature type="transmembrane region" description="Helical" evidence="8">
    <location>
        <begin position="50"/>
        <end position="71"/>
    </location>
</feature>
<keyword evidence="3" id="KW-1003">Cell membrane</keyword>
<sequence>MVFGEDNVSNGQTEDSLLSSKASSQYVISKISKSTKYKEKKKHRRCGRNFLLVFGILFVILGILATVFTPYDMLMKLRIRMQPGFPPFEWWLNPPDEVILSIYVFNVTNSEEFMNGTDDRMKVQEIGPISYMEKLIHTFPVFNENGTLTYTANRTPIYLPELNPEYLLNKTIVVPNMPVLMIPTYLYDAPFFVKFSVNVMMRTLNSSPFKTTSIQNFLWNFSDPIVDLAQNLAPRLVPTKNVGILSRVYADFVDNVTVYIGPTYEERKFFLIDKYDGSEFLPNRGGNCKDEVRGATEGVLYPQKSSKTDVLRYFRKTLCRNVNLVYTNEVEKYGVTGYRYEVPADFFNRTFPEEDDCYKSTPTLPDGLSDLSPCYYDTAIATSFPHFLHGSEEIKKYVDGLEPDPQKHRSYIDLEPETGIPMYGGARAQLNLVVKDMKGFNDKIRKFSNIAIPLLWLEYVQKGLPWYIEYLIYFQVVLLPIIQVVFSVVMLILGSILMFFYIRKMSKRKENLARNKMQRFETETFLKPQ</sequence>
<dbReference type="OrthoDB" id="8187528at2759"/>
<organism evidence="9 10">
    <name type="scientific">Phaedon cochleariae</name>
    <name type="common">Mustard beetle</name>
    <dbReference type="NCBI Taxonomy" id="80249"/>
    <lineage>
        <taxon>Eukaryota</taxon>
        <taxon>Metazoa</taxon>
        <taxon>Ecdysozoa</taxon>
        <taxon>Arthropoda</taxon>
        <taxon>Hexapoda</taxon>
        <taxon>Insecta</taxon>
        <taxon>Pterygota</taxon>
        <taxon>Neoptera</taxon>
        <taxon>Endopterygota</taxon>
        <taxon>Coleoptera</taxon>
        <taxon>Polyphaga</taxon>
        <taxon>Cucujiformia</taxon>
        <taxon>Chrysomeloidea</taxon>
        <taxon>Chrysomelidae</taxon>
        <taxon>Chrysomelinae</taxon>
        <taxon>Chrysomelini</taxon>
        <taxon>Phaedon</taxon>
    </lineage>
</organism>
<dbReference type="GO" id="GO:0005737">
    <property type="term" value="C:cytoplasm"/>
    <property type="evidence" value="ECO:0007669"/>
    <property type="project" value="TreeGrafter"/>
</dbReference>
<dbReference type="AlphaFoldDB" id="A0A9N9X354"/>
<name>A0A9N9X354_PHACE</name>
<keyword evidence="10" id="KW-1185">Reference proteome</keyword>
<evidence type="ECO:0000256" key="5">
    <source>
        <dbReference type="ARBA" id="ARBA00022989"/>
    </source>
</evidence>
<dbReference type="InterPro" id="IPR002159">
    <property type="entry name" value="CD36_fam"/>
</dbReference>
<accession>A0A9N9X354</accession>
<evidence type="ECO:0000256" key="8">
    <source>
        <dbReference type="SAM" id="Phobius"/>
    </source>
</evidence>
<evidence type="ECO:0000256" key="4">
    <source>
        <dbReference type="ARBA" id="ARBA00022692"/>
    </source>
</evidence>
<evidence type="ECO:0000256" key="7">
    <source>
        <dbReference type="ARBA" id="ARBA00023180"/>
    </source>
</evidence>
<keyword evidence="4 8" id="KW-0812">Transmembrane</keyword>
<evidence type="ECO:0000256" key="1">
    <source>
        <dbReference type="ARBA" id="ARBA00004236"/>
    </source>
</evidence>
<keyword evidence="6 8" id="KW-0472">Membrane</keyword>
<keyword evidence="5 8" id="KW-1133">Transmembrane helix</keyword>
<dbReference type="PANTHER" id="PTHR11923">
    <property type="entry name" value="SCAVENGER RECEPTOR CLASS B TYPE-1 SR-B1"/>
    <property type="match status" value="1"/>
</dbReference>
<dbReference type="PRINTS" id="PR01609">
    <property type="entry name" value="CD36FAMILY"/>
</dbReference>
<evidence type="ECO:0000256" key="2">
    <source>
        <dbReference type="ARBA" id="ARBA00010532"/>
    </source>
</evidence>
<dbReference type="EMBL" id="OU896717">
    <property type="protein sequence ID" value="CAG9815054.1"/>
    <property type="molecule type" value="Genomic_DNA"/>
</dbReference>
<dbReference type="Proteomes" id="UP001153737">
    <property type="component" value="Chromosome 11"/>
</dbReference>
<dbReference type="PANTHER" id="PTHR11923:SF89">
    <property type="entry name" value="GH15894P"/>
    <property type="match status" value="1"/>
</dbReference>
<evidence type="ECO:0000256" key="6">
    <source>
        <dbReference type="ARBA" id="ARBA00023136"/>
    </source>
</evidence>
<reference evidence="9" key="2">
    <citation type="submission" date="2022-10" db="EMBL/GenBank/DDBJ databases">
        <authorList>
            <consortium name="ENA_rothamsted_submissions"/>
            <consortium name="culmorum"/>
            <person name="King R."/>
        </authorList>
    </citation>
    <scope>NUCLEOTIDE SEQUENCE</scope>
</reference>
<dbReference type="Pfam" id="PF01130">
    <property type="entry name" value="CD36"/>
    <property type="match status" value="1"/>
</dbReference>
<proteinExistence type="inferred from homology"/>
<comment type="subcellular location">
    <subcellularLocation>
        <location evidence="1">Cell membrane</location>
    </subcellularLocation>
</comment>
<dbReference type="GO" id="GO:0005886">
    <property type="term" value="C:plasma membrane"/>
    <property type="evidence" value="ECO:0007669"/>
    <property type="project" value="UniProtKB-SubCell"/>
</dbReference>
<dbReference type="GO" id="GO:0005044">
    <property type="term" value="F:scavenger receptor activity"/>
    <property type="evidence" value="ECO:0007669"/>
    <property type="project" value="TreeGrafter"/>
</dbReference>
<feature type="transmembrane region" description="Helical" evidence="8">
    <location>
        <begin position="470"/>
        <end position="502"/>
    </location>
</feature>
<evidence type="ECO:0000256" key="3">
    <source>
        <dbReference type="ARBA" id="ARBA00022475"/>
    </source>
</evidence>
<protein>
    <recommendedName>
        <fullName evidence="11">Scavenger receptor class B member 1</fullName>
    </recommendedName>
</protein>
<evidence type="ECO:0000313" key="9">
    <source>
        <dbReference type="EMBL" id="CAG9815054.1"/>
    </source>
</evidence>
<keyword evidence="7" id="KW-0325">Glycoprotein</keyword>
<evidence type="ECO:0000313" key="10">
    <source>
        <dbReference type="Proteomes" id="UP001153737"/>
    </source>
</evidence>
<gene>
    <name evidence="9" type="ORF">PHAECO_LOCUS2458</name>
</gene>
<evidence type="ECO:0008006" key="11">
    <source>
        <dbReference type="Google" id="ProtNLM"/>
    </source>
</evidence>
<comment type="similarity">
    <text evidence="2">Belongs to the CD36 family.</text>
</comment>